<comment type="similarity">
    <text evidence="2">Belongs to the membrane fusion protein (MFP) (TC 8.A.1) family.</text>
</comment>
<reference evidence="5 6" key="1">
    <citation type="submission" date="2018-06" db="EMBL/GenBank/DDBJ databases">
        <authorList>
            <consortium name="Pathogen Informatics"/>
            <person name="Doyle S."/>
        </authorList>
    </citation>
    <scope>NUCLEOTIDE SEQUENCE [LARGE SCALE GENOMIC DNA]</scope>
    <source>
        <strain evidence="5 6">NCTC13315</strain>
    </source>
</reference>
<dbReference type="Pfam" id="PF25917">
    <property type="entry name" value="BSH_RND"/>
    <property type="match status" value="1"/>
</dbReference>
<dbReference type="GO" id="GO:0030313">
    <property type="term" value="C:cell envelope"/>
    <property type="evidence" value="ECO:0007669"/>
    <property type="project" value="UniProtKB-SubCell"/>
</dbReference>
<feature type="domain" description="Multidrug resistance protein MdtA-like beta-barrel" evidence="4">
    <location>
        <begin position="194"/>
        <end position="277"/>
    </location>
</feature>
<dbReference type="Gene3D" id="2.40.420.20">
    <property type="match status" value="1"/>
</dbReference>
<name>A0A378I4R3_9GAMM</name>
<feature type="domain" description="Multidrug resistance protein MdtA-like barrel-sandwich hybrid" evidence="3">
    <location>
        <begin position="63"/>
        <end position="184"/>
    </location>
</feature>
<dbReference type="PANTHER" id="PTHR30158:SF10">
    <property type="entry name" value="CATION EFFLUX PUMP"/>
    <property type="match status" value="1"/>
</dbReference>
<dbReference type="GO" id="GO:0022857">
    <property type="term" value="F:transmembrane transporter activity"/>
    <property type="evidence" value="ECO:0007669"/>
    <property type="project" value="InterPro"/>
</dbReference>
<sequence>MHKGLTPVTIFIFSTIILLLSCNSGSTEPKKKQDLAVVEVAYPLKKKLVDWDEYTGRFQAIEEVEIRSRVSGYLMAIKFKDGQFVKKGDVLFIIDPRPFEYALARAQAQFNLAKNRHQRVVELHKKNFVAAEVVDQRLQDLKVTEAQLKDAQVNLEYTEIRSPISGKISRYFVSVGNLIRMNETILTKIVSIDPIHFYFDISQLDLLKYTRLRQQHKGSDTILVKLPDEKDYLHRGRVDFQDNIIDSGTGTIQSRAVVSNPNKLIYPGLFGRARLAASSEYEALLLPDQVINTEQTRQFVYVVNQANQVERVYVELGPLQENGYYIIRRGLKGNELVVINGIQSIQSPNQKVKPITIKLTGDNR</sequence>
<dbReference type="Gene3D" id="2.40.50.100">
    <property type="match status" value="1"/>
</dbReference>
<dbReference type="PANTHER" id="PTHR30158">
    <property type="entry name" value="ACRA/E-RELATED COMPONENT OF DRUG EFFLUX TRANSPORTER"/>
    <property type="match status" value="1"/>
</dbReference>
<evidence type="ECO:0000256" key="2">
    <source>
        <dbReference type="ARBA" id="ARBA00009477"/>
    </source>
</evidence>
<dbReference type="GO" id="GO:0005886">
    <property type="term" value="C:plasma membrane"/>
    <property type="evidence" value="ECO:0007669"/>
    <property type="project" value="TreeGrafter"/>
</dbReference>
<accession>A0A378I4R3</accession>
<keyword evidence="6" id="KW-1185">Reference proteome</keyword>
<dbReference type="OrthoDB" id="9816569at2"/>
<dbReference type="EMBL" id="UGNV01000001">
    <property type="protein sequence ID" value="STX29695.1"/>
    <property type="molecule type" value="Genomic_DNA"/>
</dbReference>
<evidence type="ECO:0000256" key="1">
    <source>
        <dbReference type="ARBA" id="ARBA00004519"/>
    </source>
</evidence>
<dbReference type="PROSITE" id="PS51257">
    <property type="entry name" value="PROKAR_LIPOPROTEIN"/>
    <property type="match status" value="1"/>
</dbReference>
<comment type="subcellular location">
    <subcellularLocation>
        <location evidence="1">Cell inner membrane</location>
        <topology evidence="1">Lipid-anchor</topology>
    </subcellularLocation>
</comment>
<gene>
    <name evidence="5" type="primary">bepF_2</name>
    <name evidence="5" type="ORF">NCTC13315_02247</name>
</gene>
<proteinExistence type="inferred from homology"/>
<organism evidence="5 6">
    <name type="scientific">Legionella beliardensis</name>
    <dbReference type="NCBI Taxonomy" id="91822"/>
    <lineage>
        <taxon>Bacteria</taxon>
        <taxon>Pseudomonadati</taxon>
        <taxon>Pseudomonadota</taxon>
        <taxon>Gammaproteobacteria</taxon>
        <taxon>Legionellales</taxon>
        <taxon>Legionellaceae</taxon>
        <taxon>Legionella</taxon>
    </lineage>
</organism>
<dbReference type="AlphaFoldDB" id="A0A378I4R3"/>
<protein>
    <submittedName>
        <fullName evidence="5">HlyD family secretion protein</fullName>
    </submittedName>
</protein>
<dbReference type="Gene3D" id="2.40.30.170">
    <property type="match status" value="1"/>
</dbReference>
<dbReference type="Proteomes" id="UP000254968">
    <property type="component" value="Unassembled WGS sequence"/>
</dbReference>
<dbReference type="InterPro" id="IPR058626">
    <property type="entry name" value="MdtA-like_b-barrel"/>
</dbReference>
<dbReference type="RefSeq" id="WP_115303368.1">
    <property type="nucleotide sequence ID" value="NZ_CAAAHO010000002.1"/>
</dbReference>
<evidence type="ECO:0000313" key="6">
    <source>
        <dbReference type="Proteomes" id="UP000254968"/>
    </source>
</evidence>
<evidence type="ECO:0000259" key="3">
    <source>
        <dbReference type="Pfam" id="PF25917"/>
    </source>
</evidence>
<dbReference type="GO" id="GO:0046677">
    <property type="term" value="P:response to antibiotic"/>
    <property type="evidence" value="ECO:0007669"/>
    <property type="project" value="TreeGrafter"/>
</dbReference>
<dbReference type="InterPro" id="IPR006143">
    <property type="entry name" value="RND_pump_MFP"/>
</dbReference>
<evidence type="ECO:0000259" key="4">
    <source>
        <dbReference type="Pfam" id="PF25944"/>
    </source>
</evidence>
<dbReference type="NCBIfam" id="TIGR01730">
    <property type="entry name" value="RND_mfp"/>
    <property type="match status" value="1"/>
</dbReference>
<dbReference type="Pfam" id="PF25944">
    <property type="entry name" value="Beta-barrel_RND"/>
    <property type="match status" value="1"/>
</dbReference>
<dbReference type="InterPro" id="IPR058625">
    <property type="entry name" value="MdtA-like_BSH"/>
</dbReference>
<dbReference type="SUPFAM" id="SSF111369">
    <property type="entry name" value="HlyD-like secretion proteins"/>
    <property type="match status" value="1"/>
</dbReference>
<evidence type="ECO:0000313" key="5">
    <source>
        <dbReference type="EMBL" id="STX29695.1"/>
    </source>
</evidence>
<dbReference type="Gene3D" id="1.10.287.470">
    <property type="entry name" value="Helix hairpin bin"/>
    <property type="match status" value="1"/>
</dbReference>